<name>A0A0L0FBC4_9EUKA</name>
<accession>A0A0L0FBC4</accession>
<evidence type="ECO:0008006" key="4">
    <source>
        <dbReference type="Google" id="ProtNLM"/>
    </source>
</evidence>
<evidence type="ECO:0000313" key="3">
    <source>
        <dbReference type="Proteomes" id="UP000054560"/>
    </source>
</evidence>
<keyword evidence="1" id="KW-0732">Signal</keyword>
<gene>
    <name evidence="2" type="ORF">SARC_13387</name>
</gene>
<protein>
    <recommendedName>
        <fullName evidence="4">Peptidase M12B propeptide domain-containing protein</fullName>
    </recommendedName>
</protein>
<dbReference type="AlphaFoldDB" id="A0A0L0FBC4"/>
<dbReference type="Proteomes" id="UP000054560">
    <property type="component" value="Unassembled WGS sequence"/>
</dbReference>
<evidence type="ECO:0000313" key="2">
    <source>
        <dbReference type="EMBL" id="KNC74055.1"/>
    </source>
</evidence>
<sequence length="261" mass="29218">MFSLAPTLVLFGATFLGEVLALDFPINLQIPEDGVLGDTFGDSNIETLLDPYTELDFTPTEELAHLQYTDNFTVELRRRVQLALELPFKEVDFETHYDENGEVEYYPVYQFDNGTTVTVKSDYLLLENGHLVHQDDVGGYYKENGENVGQGDDPALLEGRTFVHEERFIWNQALEAGRVSACGCTGLQVMLKEECVPSLEHAIENSVAGDVIILSNNNTISKPVYFGHDLALVGETCDDYGKPTLYVNFHDKYKAGLMLTK</sequence>
<dbReference type="GeneID" id="25913891"/>
<evidence type="ECO:0000256" key="1">
    <source>
        <dbReference type="SAM" id="SignalP"/>
    </source>
</evidence>
<feature type="signal peptide" evidence="1">
    <location>
        <begin position="1"/>
        <end position="21"/>
    </location>
</feature>
<organism evidence="2 3">
    <name type="scientific">Sphaeroforma arctica JP610</name>
    <dbReference type="NCBI Taxonomy" id="667725"/>
    <lineage>
        <taxon>Eukaryota</taxon>
        <taxon>Ichthyosporea</taxon>
        <taxon>Ichthyophonida</taxon>
        <taxon>Sphaeroforma</taxon>
    </lineage>
</organism>
<dbReference type="EMBL" id="KQ244818">
    <property type="protein sequence ID" value="KNC74055.1"/>
    <property type="molecule type" value="Genomic_DNA"/>
</dbReference>
<reference evidence="2 3" key="1">
    <citation type="submission" date="2011-02" db="EMBL/GenBank/DDBJ databases">
        <title>The Genome Sequence of Sphaeroforma arctica JP610.</title>
        <authorList>
            <consortium name="The Broad Institute Genome Sequencing Platform"/>
            <person name="Russ C."/>
            <person name="Cuomo C."/>
            <person name="Young S.K."/>
            <person name="Zeng Q."/>
            <person name="Gargeya S."/>
            <person name="Alvarado L."/>
            <person name="Berlin A."/>
            <person name="Chapman S.B."/>
            <person name="Chen Z."/>
            <person name="Freedman E."/>
            <person name="Gellesch M."/>
            <person name="Goldberg J."/>
            <person name="Griggs A."/>
            <person name="Gujja S."/>
            <person name="Heilman E."/>
            <person name="Heiman D."/>
            <person name="Howarth C."/>
            <person name="Mehta T."/>
            <person name="Neiman D."/>
            <person name="Pearson M."/>
            <person name="Roberts A."/>
            <person name="Saif S."/>
            <person name="Shea T."/>
            <person name="Shenoy N."/>
            <person name="Sisk P."/>
            <person name="Stolte C."/>
            <person name="Sykes S."/>
            <person name="White J."/>
            <person name="Yandava C."/>
            <person name="Burger G."/>
            <person name="Gray M.W."/>
            <person name="Holland P.W.H."/>
            <person name="King N."/>
            <person name="Lang F.B.F."/>
            <person name="Roger A.J."/>
            <person name="Ruiz-Trillo I."/>
            <person name="Haas B."/>
            <person name="Nusbaum C."/>
            <person name="Birren B."/>
        </authorList>
    </citation>
    <scope>NUCLEOTIDE SEQUENCE [LARGE SCALE GENOMIC DNA]</scope>
    <source>
        <strain evidence="2 3">JP610</strain>
    </source>
</reference>
<proteinExistence type="predicted"/>
<feature type="chain" id="PRO_5005537927" description="Peptidase M12B propeptide domain-containing protein" evidence="1">
    <location>
        <begin position="22"/>
        <end position="261"/>
    </location>
</feature>
<keyword evidence="3" id="KW-1185">Reference proteome</keyword>
<dbReference type="RefSeq" id="XP_014147957.1">
    <property type="nucleotide sequence ID" value="XM_014292482.1"/>
</dbReference>